<name>A0ABU8WT80_9BURK</name>
<dbReference type="SUPFAM" id="SSF46785">
    <property type="entry name" value="Winged helix' DNA-binding domain"/>
    <property type="match status" value="1"/>
</dbReference>
<sequence>MDMRQLRYFVQIVESGSLSKASRQLFIAQPALSQRMAQLEEEVGKSLLVRSVRGVVPTQNGEALYHHAKFVLLQLDEAVLIARREYSDVRGRVTVGMASSTASMVGLPLLRELKEKYPGILLNVLTARPGLLEEKAKRGELDVAILFGKVSGNDMTFEPLLEEDVFVILPQDSKLVPARKTSLTLVEAAALPMVLSAPTNNHRRKFMLELERANLEANVVAEIDSLSLVMRYVAEGGGATIQVVAATQAQPLPQGWRCLPIVDAPISRTNYLYALPVQKLSASISLVRSELKRLVHRLVDDGTWLHARLLGAPEEPNHHG</sequence>
<dbReference type="EMBL" id="JBBKZT010000017">
    <property type="protein sequence ID" value="MEJ8850768.1"/>
    <property type="molecule type" value="Genomic_DNA"/>
</dbReference>
<dbReference type="InterPro" id="IPR036390">
    <property type="entry name" value="WH_DNA-bd_sf"/>
</dbReference>
<dbReference type="PROSITE" id="PS50931">
    <property type="entry name" value="HTH_LYSR"/>
    <property type="match status" value="1"/>
</dbReference>
<dbReference type="InterPro" id="IPR036388">
    <property type="entry name" value="WH-like_DNA-bd_sf"/>
</dbReference>
<evidence type="ECO:0000313" key="8">
    <source>
        <dbReference type="Proteomes" id="UP001385892"/>
    </source>
</evidence>
<dbReference type="SUPFAM" id="SSF53850">
    <property type="entry name" value="Periplasmic binding protein-like II"/>
    <property type="match status" value="1"/>
</dbReference>
<keyword evidence="4" id="KW-0010">Activator</keyword>
<dbReference type="Proteomes" id="UP001385892">
    <property type="component" value="Unassembled WGS sequence"/>
</dbReference>
<comment type="caution">
    <text evidence="7">The sequence shown here is derived from an EMBL/GenBank/DDBJ whole genome shotgun (WGS) entry which is preliminary data.</text>
</comment>
<evidence type="ECO:0000313" key="7">
    <source>
        <dbReference type="EMBL" id="MEJ8850768.1"/>
    </source>
</evidence>
<reference evidence="7 8" key="1">
    <citation type="submission" date="2024-03" db="EMBL/GenBank/DDBJ databases">
        <title>Novel species of the genus Variovorax.</title>
        <authorList>
            <person name="Liu Q."/>
            <person name="Xin Y.-H."/>
        </authorList>
    </citation>
    <scope>NUCLEOTIDE SEQUENCE [LARGE SCALE GENOMIC DNA]</scope>
    <source>
        <strain evidence="7 8">KACC 18900</strain>
    </source>
</reference>
<organism evidence="7 8">
    <name type="scientific">Variovorax rhizosphaerae</name>
    <dbReference type="NCBI Taxonomy" id="1836200"/>
    <lineage>
        <taxon>Bacteria</taxon>
        <taxon>Pseudomonadati</taxon>
        <taxon>Pseudomonadota</taxon>
        <taxon>Betaproteobacteria</taxon>
        <taxon>Burkholderiales</taxon>
        <taxon>Comamonadaceae</taxon>
        <taxon>Variovorax</taxon>
    </lineage>
</organism>
<evidence type="ECO:0000256" key="1">
    <source>
        <dbReference type="ARBA" id="ARBA00009437"/>
    </source>
</evidence>
<evidence type="ECO:0000256" key="3">
    <source>
        <dbReference type="ARBA" id="ARBA00023125"/>
    </source>
</evidence>
<dbReference type="PANTHER" id="PTHR30293">
    <property type="entry name" value="TRANSCRIPTIONAL REGULATORY PROTEIN NAC-RELATED"/>
    <property type="match status" value="1"/>
</dbReference>
<dbReference type="Pfam" id="PF00126">
    <property type="entry name" value="HTH_1"/>
    <property type="match status" value="1"/>
</dbReference>
<keyword evidence="2" id="KW-0805">Transcription regulation</keyword>
<evidence type="ECO:0000256" key="5">
    <source>
        <dbReference type="ARBA" id="ARBA00023163"/>
    </source>
</evidence>
<dbReference type="Gene3D" id="3.40.190.290">
    <property type="match status" value="1"/>
</dbReference>
<dbReference type="PANTHER" id="PTHR30293:SF0">
    <property type="entry name" value="NITROGEN ASSIMILATION REGULATORY PROTEIN NAC"/>
    <property type="match status" value="1"/>
</dbReference>
<dbReference type="RefSeq" id="WP_340346213.1">
    <property type="nucleotide sequence ID" value="NZ_JBBKZT010000017.1"/>
</dbReference>
<keyword evidence="5" id="KW-0804">Transcription</keyword>
<dbReference type="PRINTS" id="PR00039">
    <property type="entry name" value="HTHLYSR"/>
</dbReference>
<evidence type="ECO:0000256" key="2">
    <source>
        <dbReference type="ARBA" id="ARBA00023015"/>
    </source>
</evidence>
<dbReference type="InterPro" id="IPR000847">
    <property type="entry name" value="LysR_HTH_N"/>
</dbReference>
<feature type="domain" description="HTH lysR-type" evidence="6">
    <location>
        <begin position="1"/>
        <end position="58"/>
    </location>
</feature>
<keyword evidence="3" id="KW-0238">DNA-binding</keyword>
<dbReference type="InterPro" id="IPR005119">
    <property type="entry name" value="LysR_subst-bd"/>
</dbReference>
<protein>
    <submittedName>
        <fullName evidence="7">LysR substrate-binding domain-containing protein</fullName>
    </submittedName>
</protein>
<accession>A0ABU8WT80</accession>
<evidence type="ECO:0000256" key="4">
    <source>
        <dbReference type="ARBA" id="ARBA00023159"/>
    </source>
</evidence>
<keyword evidence="8" id="KW-1185">Reference proteome</keyword>
<gene>
    <name evidence="7" type="ORF">WKW82_29295</name>
</gene>
<proteinExistence type="inferred from homology"/>
<comment type="similarity">
    <text evidence="1">Belongs to the LysR transcriptional regulatory family.</text>
</comment>
<evidence type="ECO:0000259" key="6">
    <source>
        <dbReference type="PROSITE" id="PS50931"/>
    </source>
</evidence>
<dbReference type="Gene3D" id="1.10.10.10">
    <property type="entry name" value="Winged helix-like DNA-binding domain superfamily/Winged helix DNA-binding domain"/>
    <property type="match status" value="1"/>
</dbReference>
<dbReference type="Pfam" id="PF03466">
    <property type="entry name" value="LysR_substrate"/>
    <property type="match status" value="1"/>
</dbReference>